<dbReference type="SUPFAM" id="SSF82866">
    <property type="entry name" value="Multidrug efflux transporter AcrB transmembrane domain"/>
    <property type="match status" value="2"/>
</dbReference>
<dbReference type="OrthoDB" id="9758940at2"/>
<feature type="transmembrane region" description="Helical" evidence="1">
    <location>
        <begin position="358"/>
        <end position="377"/>
    </location>
</feature>
<dbReference type="GO" id="GO:0042910">
    <property type="term" value="F:xenobiotic transmembrane transporter activity"/>
    <property type="evidence" value="ECO:0007669"/>
    <property type="project" value="TreeGrafter"/>
</dbReference>
<protein>
    <submittedName>
        <fullName evidence="2">Multidrug transporter AcrB</fullName>
    </submittedName>
</protein>
<feature type="transmembrane region" description="Helical" evidence="1">
    <location>
        <begin position="889"/>
        <end position="913"/>
    </location>
</feature>
<dbReference type="SUPFAM" id="SSF82714">
    <property type="entry name" value="Multidrug efflux transporter AcrB TolC docking domain, DN and DC subdomains"/>
    <property type="match status" value="2"/>
</dbReference>
<feature type="transmembrane region" description="Helical" evidence="1">
    <location>
        <begin position="461"/>
        <end position="488"/>
    </location>
</feature>
<accession>A0A1Y3QRJ4</accession>
<feature type="transmembrane region" description="Helical" evidence="1">
    <location>
        <begin position="12"/>
        <end position="34"/>
    </location>
</feature>
<dbReference type="GO" id="GO:0005886">
    <property type="term" value="C:plasma membrane"/>
    <property type="evidence" value="ECO:0007669"/>
    <property type="project" value="TreeGrafter"/>
</dbReference>
<keyword evidence="1" id="KW-0812">Transmembrane</keyword>
<proteinExistence type="predicted"/>
<dbReference type="eggNOG" id="COG0841">
    <property type="taxonomic scope" value="Bacteria"/>
</dbReference>
<keyword evidence="1" id="KW-1133">Transmembrane helix</keyword>
<feature type="transmembrane region" description="Helical" evidence="1">
    <location>
        <begin position="531"/>
        <end position="550"/>
    </location>
</feature>
<dbReference type="PANTHER" id="PTHR32063">
    <property type="match status" value="1"/>
</dbReference>
<feature type="transmembrane region" description="Helical" evidence="1">
    <location>
        <begin position="968"/>
        <end position="990"/>
    </location>
</feature>
<dbReference type="Gene3D" id="3.30.2090.10">
    <property type="entry name" value="Multidrug efflux transporter AcrB TolC docking domain, DN and DC subdomains"/>
    <property type="match status" value="2"/>
</dbReference>
<dbReference type="InterPro" id="IPR001036">
    <property type="entry name" value="Acrflvin-R"/>
</dbReference>
<feature type="transmembrane region" description="Helical" evidence="1">
    <location>
        <begin position="383"/>
        <end position="408"/>
    </location>
</feature>
<dbReference type="Gene3D" id="3.30.70.1430">
    <property type="entry name" value="Multidrug efflux transporter AcrB pore domain"/>
    <property type="match status" value="2"/>
</dbReference>
<dbReference type="PRINTS" id="PR00702">
    <property type="entry name" value="ACRIFLAVINRP"/>
</dbReference>
<evidence type="ECO:0000256" key="1">
    <source>
        <dbReference type="SAM" id="Phobius"/>
    </source>
</evidence>
<dbReference type="Pfam" id="PF00873">
    <property type="entry name" value="ACR_tran"/>
    <property type="match status" value="1"/>
</dbReference>
<dbReference type="Proteomes" id="UP000195772">
    <property type="component" value="Unassembled WGS sequence"/>
</dbReference>
<feature type="transmembrane region" description="Helical" evidence="1">
    <location>
        <begin position="429"/>
        <end position="449"/>
    </location>
</feature>
<sequence length="1046" mass="114603">MKIYESAVRKPVSTVLMFVGVMVFGLFSLMNLAVDQYPEIEIPQISVITFYPGANAADIETNITRILEDNLNTVSNLKKLTSKSQDNVSMIIVEFEYGSDLTEGANEIRDVVSRSQSQLPDDIDYPTIFKFSTSMIPVIMLAVTADESYPALKKILDDKFVNVLNRVDGVGAVTVMGAPEREVQVNVDPAKLEAYNLTVEQLGQIIAAENVNIPSGTIDIGNNTFNIKADGEFKLSDEMRKVVVSNAGGRTVMLSDVAEIRDTLEKATMDERANGQRSVRVMIQKQSGANTVDIVHEIQKRLPDIQASLPRDVKMETIFEGSQEITNAIGSLSETIMYAFIFVVLVVMAFLGRWRATLIICMTIPVSLICSFIYLFATGSTLNIISLSSLSIAIGMVVDDAIVVLENITTHIERGSNPKEAAIYATNEVWLSVIATTLVVVAVFLPLTMVPGMAGILFRELGWIVTIVVCVSTTAAISLTPMMSAYLLKLEGGVHDYKGLGVIYKPIDRALAWLDDAYARSLNWVVRHRRITIFSMMGLFLVSLGLVTQVPTEFFPPSDNGWISATVKLEQNLSVDYTARIARQIDSIIYKNYPEVTLVSASSGANSSDDAFAAMQTTGSHIINYNLSLPTSDKRERSIYVISDLLRKELDRIPEVREYSVMPGGDNGSMSGSATVDIKVFGYDMDVTNAVANDLKEKLGGLEGTRDVQLSRDDLRPELNVVFDRDRLAYYGMNSATASQAVRNRIDGLVASKYREDGDEYDIVVRYAEPFRMSLGDVENITLYNGQGRPVKLKEVGRVQEEYAAPMIERENRQRVITVKSSLGAGVALGDVVAEVDQLIAGYPVPDGVDLEIGGTVEDQGDAFSDLGVLFILIVILVYIVMATQFESLLFPFIIMFTIPFAATGVFLALWMTSTPMSLIALIGAIMLVGIVTKNGIVMVDYMNLLVERGSGVFDAVIAGGKSRLRPVLMTSFTTILGMLPLAIGTGVGSETWQPMGIAVIGGLTFSTLLTLFIIPALYSVFVNRSQRKEKEKLARLAAEHQASRH</sequence>
<name>A0A1Y3QRJ4_9BACT</name>
<dbReference type="SUPFAM" id="SSF82693">
    <property type="entry name" value="Multidrug efflux transporter AcrB pore domain, PN1, PN2, PC1 and PC2 subdomains"/>
    <property type="match status" value="3"/>
</dbReference>
<evidence type="ECO:0000313" key="2">
    <source>
        <dbReference type="EMBL" id="OUN02254.1"/>
    </source>
</evidence>
<dbReference type="Gene3D" id="3.30.70.1440">
    <property type="entry name" value="Multidrug efflux transporter AcrB pore domain"/>
    <property type="match status" value="1"/>
</dbReference>
<dbReference type="InterPro" id="IPR027463">
    <property type="entry name" value="AcrB_DN_DC_subdom"/>
</dbReference>
<evidence type="ECO:0000313" key="3">
    <source>
        <dbReference type="Proteomes" id="UP000195772"/>
    </source>
</evidence>
<organism evidence="2 3">
    <name type="scientific">Alistipes onderdonkii</name>
    <dbReference type="NCBI Taxonomy" id="328813"/>
    <lineage>
        <taxon>Bacteria</taxon>
        <taxon>Pseudomonadati</taxon>
        <taxon>Bacteroidota</taxon>
        <taxon>Bacteroidia</taxon>
        <taxon>Bacteroidales</taxon>
        <taxon>Rikenellaceae</taxon>
        <taxon>Alistipes</taxon>
    </lineage>
</organism>
<dbReference type="PANTHER" id="PTHR32063:SF0">
    <property type="entry name" value="SWARMING MOTILITY PROTEIN SWRC"/>
    <property type="match status" value="1"/>
</dbReference>
<comment type="caution">
    <text evidence="2">The sequence shown here is derived from an EMBL/GenBank/DDBJ whole genome shotgun (WGS) entry which is preliminary data.</text>
</comment>
<dbReference type="Gene3D" id="3.30.70.1320">
    <property type="entry name" value="Multidrug efflux transporter AcrB pore domain like"/>
    <property type="match status" value="1"/>
</dbReference>
<dbReference type="RefSeq" id="WP_018696951.1">
    <property type="nucleotide sequence ID" value="NZ_AP025562.1"/>
</dbReference>
<feature type="transmembrane region" description="Helical" evidence="1">
    <location>
        <begin position="863"/>
        <end position="882"/>
    </location>
</feature>
<reference evidence="3" key="1">
    <citation type="submission" date="2017-04" db="EMBL/GenBank/DDBJ databases">
        <title>Function of individual gut microbiota members based on whole genome sequencing of pure cultures obtained from chicken caecum.</title>
        <authorList>
            <person name="Medvecky M."/>
            <person name="Cejkova D."/>
            <person name="Polansky O."/>
            <person name="Karasova D."/>
            <person name="Kubasova T."/>
            <person name="Cizek A."/>
            <person name="Rychlik I."/>
        </authorList>
    </citation>
    <scope>NUCLEOTIDE SEQUENCE [LARGE SCALE GENOMIC DNA]</scope>
    <source>
        <strain evidence="3">An90</strain>
    </source>
</reference>
<dbReference type="EMBL" id="NFHB01000009">
    <property type="protein sequence ID" value="OUN02254.1"/>
    <property type="molecule type" value="Genomic_DNA"/>
</dbReference>
<feature type="transmembrane region" description="Helical" evidence="1">
    <location>
        <begin position="996"/>
        <end position="1023"/>
    </location>
</feature>
<dbReference type="Gene3D" id="1.20.1640.10">
    <property type="entry name" value="Multidrug efflux transporter AcrB transmembrane domain"/>
    <property type="match status" value="2"/>
</dbReference>
<feature type="transmembrane region" description="Helical" evidence="1">
    <location>
        <begin position="335"/>
        <end position="351"/>
    </location>
</feature>
<keyword evidence="1" id="KW-0472">Membrane</keyword>
<gene>
    <name evidence="2" type="ORF">B5G41_12910</name>
</gene>
<dbReference type="AlphaFoldDB" id="A0A1Y3QRJ4"/>
<feature type="transmembrane region" description="Helical" evidence="1">
    <location>
        <begin position="919"/>
        <end position="947"/>
    </location>
</feature>